<feature type="domain" description="MYND-type" evidence="5">
    <location>
        <begin position="416"/>
        <end position="462"/>
    </location>
</feature>
<reference evidence="7" key="2">
    <citation type="submission" date="2015-01" db="EMBL/GenBank/DDBJ databases">
        <title>Evolutionary Origins and Diversification of the Mycorrhizal Mutualists.</title>
        <authorList>
            <consortium name="DOE Joint Genome Institute"/>
            <consortium name="Mycorrhizal Genomics Consortium"/>
            <person name="Kohler A."/>
            <person name="Kuo A."/>
            <person name="Nagy L.G."/>
            <person name="Floudas D."/>
            <person name="Copeland A."/>
            <person name="Barry K.W."/>
            <person name="Cichocki N."/>
            <person name="Veneault-Fourrey C."/>
            <person name="LaButti K."/>
            <person name="Lindquist E.A."/>
            <person name="Lipzen A."/>
            <person name="Lundell T."/>
            <person name="Morin E."/>
            <person name="Murat C."/>
            <person name="Riley R."/>
            <person name="Ohm R."/>
            <person name="Sun H."/>
            <person name="Tunlid A."/>
            <person name="Henrissat B."/>
            <person name="Grigoriev I.V."/>
            <person name="Hibbett D.S."/>
            <person name="Martin F."/>
        </authorList>
    </citation>
    <scope>NUCLEOTIDE SEQUENCE [LARGE SCALE GENOMIC DNA]</scope>
    <source>
        <strain evidence="7">h7</strain>
    </source>
</reference>
<name>A0A0C2Y228_HEBCY</name>
<organism evidence="6 7">
    <name type="scientific">Hebeloma cylindrosporum</name>
    <dbReference type="NCBI Taxonomy" id="76867"/>
    <lineage>
        <taxon>Eukaryota</taxon>
        <taxon>Fungi</taxon>
        <taxon>Dikarya</taxon>
        <taxon>Basidiomycota</taxon>
        <taxon>Agaricomycotina</taxon>
        <taxon>Agaricomycetes</taxon>
        <taxon>Agaricomycetidae</taxon>
        <taxon>Agaricales</taxon>
        <taxon>Agaricineae</taxon>
        <taxon>Hymenogastraceae</taxon>
        <taxon>Hebeloma</taxon>
    </lineage>
</organism>
<keyword evidence="2 4" id="KW-0863">Zinc-finger</keyword>
<dbReference type="HOGENOM" id="CLU_494357_0_0_1"/>
<evidence type="ECO:0000256" key="1">
    <source>
        <dbReference type="ARBA" id="ARBA00022723"/>
    </source>
</evidence>
<evidence type="ECO:0000256" key="4">
    <source>
        <dbReference type="PROSITE-ProRule" id="PRU00134"/>
    </source>
</evidence>
<dbReference type="InterPro" id="IPR002893">
    <property type="entry name" value="Znf_MYND"/>
</dbReference>
<evidence type="ECO:0000313" key="7">
    <source>
        <dbReference type="Proteomes" id="UP000053424"/>
    </source>
</evidence>
<dbReference type="AlphaFoldDB" id="A0A0C2Y228"/>
<proteinExistence type="predicted"/>
<dbReference type="Pfam" id="PF01753">
    <property type="entry name" value="zf-MYND"/>
    <property type="match status" value="1"/>
</dbReference>
<gene>
    <name evidence="6" type="ORF">M413DRAFT_32755</name>
</gene>
<reference evidence="6 7" key="1">
    <citation type="submission" date="2014-04" db="EMBL/GenBank/DDBJ databases">
        <authorList>
            <consortium name="DOE Joint Genome Institute"/>
            <person name="Kuo A."/>
            <person name="Gay G."/>
            <person name="Dore J."/>
            <person name="Kohler A."/>
            <person name="Nagy L.G."/>
            <person name="Floudas D."/>
            <person name="Copeland A."/>
            <person name="Barry K.W."/>
            <person name="Cichocki N."/>
            <person name="Veneault-Fourrey C."/>
            <person name="LaButti K."/>
            <person name="Lindquist E.A."/>
            <person name="Lipzen A."/>
            <person name="Lundell T."/>
            <person name="Morin E."/>
            <person name="Murat C."/>
            <person name="Sun H."/>
            <person name="Tunlid A."/>
            <person name="Henrissat B."/>
            <person name="Grigoriev I.V."/>
            <person name="Hibbett D.S."/>
            <person name="Martin F."/>
            <person name="Nordberg H.P."/>
            <person name="Cantor M.N."/>
            <person name="Hua S.X."/>
        </authorList>
    </citation>
    <scope>NUCLEOTIDE SEQUENCE [LARGE SCALE GENOMIC DNA]</scope>
    <source>
        <strain evidence="7">h7</strain>
    </source>
</reference>
<dbReference type="GO" id="GO:0008270">
    <property type="term" value="F:zinc ion binding"/>
    <property type="evidence" value="ECO:0007669"/>
    <property type="project" value="UniProtKB-KW"/>
</dbReference>
<dbReference type="SUPFAM" id="SSF144232">
    <property type="entry name" value="HIT/MYND zinc finger-like"/>
    <property type="match status" value="1"/>
</dbReference>
<dbReference type="OrthoDB" id="2998255at2759"/>
<dbReference type="Gene3D" id="6.10.140.2220">
    <property type="match status" value="1"/>
</dbReference>
<dbReference type="PROSITE" id="PS50865">
    <property type="entry name" value="ZF_MYND_2"/>
    <property type="match status" value="1"/>
</dbReference>
<dbReference type="Proteomes" id="UP000053424">
    <property type="component" value="Unassembled WGS sequence"/>
</dbReference>
<dbReference type="EMBL" id="KN831830">
    <property type="protein sequence ID" value="KIM35132.1"/>
    <property type="molecule type" value="Genomic_DNA"/>
</dbReference>
<accession>A0A0C2Y228</accession>
<sequence>MSSRTVKELPPLHDLISNIGKNDYCALFFIGATGDIIDILDGREQRFRIRETAQKDFRFWNSLVCSLFMERSREEDITLLFDNLDRCSCPMGIPGVSKAHLSGRVWKARDIWSTVETQRLSQTLVQHFFRLLAAVLDQAHIRSVAKGISKIWPASPNDLIPFGPENLLYGLILWKHLIPDMVIFKVAAQYIRFCGALVLPAFVNSEFASDIIKFGRGFCDGAWKLALRSKTKTQATTFSHCFYLQAEPLVAYFSAVLDDHTYQTQLDMLHDCEVKSIQLFSILAYLASDDRIAVLPRSHAFLVKVQEIGARLYQLVERFFIRLPEILIFPGIFAIAGPHLARKDAARLDMELSRGLTVTPDKDKNGTVSQVIVFMGRTRPSKYADLNERDLGRCSKITEDAITHMRTAKYMLRCSATSCPNSIQSTGREFQRCGKCAIALYCGKECQTSSWRDKDFPHKKICPTLRKLVEQGGEDVIFQCPRPEDPKHFPLELSEIVIANWKREGVSKDTLEHIALWGEHLMASEDVEKKLKNEPGFGDYHMFIGELAGSIADRQAKPLIQRHHNTFYQLAPFTQEL</sequence>
<evidence type="ECO:0000313" key="6">
    <source>
        <dbReference type="EMBL" id="KIM35132.1"/>
    </source>
</evidence>
<dbReference type="STRING" id="686832.A0A0C2Y228"/>
<evidence type="ECO:0000256" key="3">
    <source>
        <dbReference type="ARBA" id="ARBA00022833"/>
    </source>
</evidence>
<evidence type="ECO:0000259" key="5">
    <source>
        <dbReference type="PROSITE" id="PS50865"/>
    </source>
</evidence>
<keyword evidence="1" id="KW-0479">Metal-binding</keyword>
<protein>
    <recommendedName>
        <fullName evidence="5">MYND-type domain-containing protein</fullName>
    </recommendedName>
</protein>
<keyword evidence="7" id="KW-1185">Reference proteome</keyword>
<evidence type="ECO:0000256" key="2">
    <source>
        <dbReference type="ARBA" id="ARBA00022771"/>
    </source>
</evidence>
<keyword evidence="3" id="KW-0862">Zinc</keyword>